<evidence type="ECO:0000313" key="3">
    <source>
        <dbReference type="Proteomes" id="UP000659388"/>
    </source>
</evidence>
<protein>
    <submittedName>
        <fullName evidence="2">PA-phosphatase</fullName>
    </submittedName>
</protein>
<comment type="caution">
    <text evidence="2">The sequence shown here is derived from an EMBL/GenBank/DDBJ whole genome shotgun (WGS) entry which is preliminary data.</text>
</comment>
<proteinExistence type="predicted"/>
<evidence type="ECO:0000256" key="1">
    <source>
        <dbReference type="SAM" id="Phobius"/>
    </source>
</evidence>
<feature type="transmembrane region" description="Helical" evidence="1">
    <location>
        <begin position="142"/>
        <end position="162"/>
    </location>
</feature>
<feature type="transmembrane region" description="Helical" evidence="1">
    <location>
        <begin position="120"/>
        <end position="136"/>
    </location>
</feature>
<reference evidence="2" key="1">
    <citation type="submission" date="2021-01" db="EMBL/GenBank/DDBJ databases">
        <title>Fulvivirga kasyanovii gen. nov., sp nov., a novel member of the phylum Bacteroidetes isolated from seawater in a mussel farm.</title>
        <authorList>
            <person name="Zhao L.-H."/>
            <person name="Wang Z.-J."/>
        </authorList>
    </citation>
    <scope>NUCLEOTIDE SEQUENCE</scope>
    <source>
        <strain evidence="2">2943</strain>
    </source>
</reference>
<dbReference type="RefSeq" id="WP_202246693.1">
    <property type="nucleotide sequence ID" value="NZ_JAESIY010000019.1"/>
</dbReference>
<gene>
    <name evidence="2" type="ORF">JL102_22315</name>
</gene>
<accession>A0A937K1T2</accession>
<feature type="transmembrane region" description="Helical" evidence="1">
    <location>
        <begin position="65"/>
        <end position="83"/>
    </location>
</feature>
<keyword evidence="1" id="KW-1133">Transmembrane helix</keyword>
<dbReference type="EMBL" id="JAESIY010000019">
    <property type="protein sequence ID" value="MBL3658899.1"/>
    <property type="molecule type" value="Genomic_DNA"/>
</dbReference>
<feature type="transmembrane region" description="Helical" evidence="1">
    <location>
        <begin position="169"/>
        <end position="188"/>
    </location>
</feature>
<feature type="transmembrane region" description="Helical" evidence="1">
    <location>
        <begin position="25"/>
        <end position="45"/>
    </location>
</feature>
<sequence length="189" mass="20841">MATLLVLTLYFFAPSVILPVGQSSVLAVVAIIFVLTYLLPIVSVLMLKVTNSISSIRLEDRKERLLPFSFITMWYGLASYFFISKPVFGVNFMVMFGAMTVTILLITIVTCFYKISAHSAGTAGLLAFLLVFHYKYLDSMLFIPLMVALVLHGLVCSSRLYLNSHSPSEVHFGSLLGFSVNLAAALLIL</sequence>
<dbReference type="Gene3D" id="1.20.144.10">
    <property type="entry name" value="Phosphatidic acid phosphatase type 2/haloperoxidase"/>
    <property type="match status" value="1"/>
</dbReference>
<name>A0A937K1T2_9BACT</name>
<keyword evidence="1" id="KW-0472">Membrane</keyword>
<feature type="transmembrane region" description="Helical" evidence="1">
    <location>
        <begin position="89"/>
        <end position="113"/>
    </location>
</feature>
<dbReference type="AlphaFoldDB" id="A0A937K1T2"/>
<keyword evidence="3" id="KW-1185">Reference proteome</keyword>
<organism evidence="2 3">
    <name type="scientific">Fulvivirga sediminis</name>
    <dbReference type="NCBI Taxonomy" id="2803949"/>
    <lineage>
        <taxon>Bacteria</taxon>
        <taxon>Pseudomonadati</taxon>
        <taxon>Bacteroidota</taxon>
        <taxon>Cytophagia</taxon>
        <taxon>Cytophagales</taxon>
        <taxon>Fulvivirgaceae</taxon>
        <taxon>Fulvivirga</taxon>
    </lineage>
</organism>
<dbReference type="Proteomes" id="UP000659388">
    <property type="component" value="Unassembled WGS sequence"/>
</dbReference>
<keyword evidence="1" id="KW-0812">Transmembrane</keyword>
<evidence type="ECO:0000313" key="2">
    <source>
        <dbReference type="EMBL" id="MBL3658899.1"/>
    </source>
</evidence>